<dbReference type="SUPFAM" id="SSF56059">
    <property type="entry name" value="Glutathione synthetase ATP-binding domain-like"/>
    <property type="match status" value="1"/>
</dbReference>
<evidence type="ECO:0000256" key="8">
    <source>
        <dbReference type="ARBA" id="ARBA00022723"/>
    </source>
</evidence>
<keyword evidence="8 15" id="KW-0479">Metal-binding</keyword>
<dbReference type="PRINTS" id="PR01736">
    <property type="entry name" value="PHPHTRNFRASE"/>
</dbReference>
<dbReference type="PANTHER" id="PTHR43030">
    <property type="entry name" value="PHOSPHOENOLPYRUVATE SYNTHASE"/>
    <property type="match status" value="1"/>
</dbReference>
<dbReference type="InterPro" id="IPR040442">
    <property type="entry name" value="Pyrv_kinase-like_dom_sf"/>
</dbReference>
<dbReference type="InterPro" id="IPR000121">
    <property type="entry name" value="PEP_util_C"/>
</dbReference>
<dbReference type="PIRSF" id="PIRSF000854">
    <property type="entry name" value="PEP_synthase"/>
    <property type="match status" value="1"/>
</dbReference>
<dbReference type="Gene3D" id="3.30.1490.20">
    <property type="entry name" value="ATP-grasp fold, A domain"/>
    <property type="match status" value="1"/>
</dbReference>
<dbReference type="GO" id="GO:0046872">
    <property type="term" value="F:metal ion binding"/>
    <property type="evidence" value="ECO:0007669"/>
    <property type="project" value="UniProtKB-KW"/>
</dbReference>
<gene>
    <name evidence="19" type="ORF">UR35_C0004G0033</name>
</gene>
<dbReference type="SUPFAM" id="SSF52009">
    <property type="entry name" value="Phosphohistidine domain"/>
    <property type="match status" value="1"/>
</dbReference>
<evidence type="ECO:0000256" key="11">
    <source>
        <dbReference type="ARBA" id="ARBA00022840"/>
    </source>
</evidence>
<dbReference type="InterPro" id="IPR006319">
    <property type="entry name" value="PEP_synth"/>
</dbReference>
<evidence type="ECO:0000256" key="4">
    <source>
        <dbReference type="ARBA" id="ARBA00007837"/>
    </source>
</evidence>
<evidence type="ECO:0000313" key="20">
    <source>
        <dbReference type="Proteomes" id="UP000034778"/>
    </source>
</evidence>
<keyword evidence="19" id="KW-0670">Pyruvate</keyword>
<dbReference type="PATRIC" id="fig|1618566.3.peg.468"/>
<dbReference type="Proteomes" id="UP000034778">
    <property type="component" value="Unassembled WGS sequence"/>
</dbReference>
<dbReference type="PANTHER" id="PTHR43030:SF1">
    <property type="entry name" value="PHOSPHOENOLPYRUVATE SYNTHASE"/>
    <property type="match status" value="1"/>
</dbReference>
<organism evidence="19 20">
    <name type="scientific">Candidatus Woesebacteria bacterium GW2011_GWB1_33_22</name>
    <dbReference type="NCBI Taxonomy" id="1618566"/>
    <lineage>
        <taxon>Bacteria</taxon>
        <taxon>Candidatus Woeseibacteriota</taxon>
    </lineage>
</organism>
<dbReference type="Gene3D" id="3.20.20.60">
    <property type="entry name" value="Phosphoenolpyruvate-binding domains"/>
    <property type="match status" value="1"/>
</dbReference>
<dbReference type="SUPFAM" id="SSF51621">
    <property type="entry name" value="Phosphoenolpyruvate/pyruvate domain"/>
    <property type="match status" value="1"/>
</dbReference>
<comment type="pathway">
    <text evidence="3 15">Carbohydrate biosynthesis; gluconeogenesis.</text>
</comment>
<evidence type="ECO:0000256" key="1">
    <source>
        <dbReference type="ARBA" id="ARBA00001946"/>
    </source>
</evidence>
<evidence type="ECO:0000259" key="18">
    <source>
        <dbReference type="Pfam" id="PF02896"/>
    </source>
</evidence>
<dbReference type="EMBL" id="LBOW01000004">
    <property type="protein sequence ID" value="KKP45001.1"/>
    <property type="molecule type" value="Genomic_DNA"/>
</dbReference>
<dbReference type="FunFam" id="3.30.1490.20:FF:000010">
    <property type="entry name" value="Phosphoenolpyruvate synthase"/>
    <property type="match status" value="1"/>
</dbReference>
<keyword evidence="12 15" id="KW-0460">Magnesium</keyword>
<dbReference type="AlphaFoldDB" id="A0A0G0A1H4"/>
<evidence type="ECO:0000259" key="16">
    <source>
        <dbReference type="Pfam" id="PF00391"/>
    </source>
</evidence>
<dbReference type="InterPro" id="IPR015813">
    <property type="entry name" value="Pyrv/PenolPyrv_kinase-like_dom"/>
</dbReference>
<dbReference type="InterPro" id="IPR013815">
    <property type="entry name" value="ATP_grasp_subdomain_1"/>
</dbReference>
<dbReference type="GO" id="GO:0006094">
    <property type="term" value="P:gluconeogenesis"/>
    <property type="evidence" value="ECO:0007669"/>
    <property type="project" value="UniProtKB-UniPathway"/>
</dbReference>
<dbReference type="UniPathway" id="UPA00138"/>
<sequence length="761" mass="84882">MTSLPLVVEFKNIDKDDLSLVGGKGANLGEMTKAGFPVPNGFAVTVPAYDLFLKENDISSKIYDILAVTNVNDPAQLENASKKLQKLINTSKFPEVVFHEVDKYYKKLSNRFSKALVAVRSSATAEDLPGMSFAGQQATFLNIKGEANLQIAIRECWASLFTPRAIYYRVQNKIKHDKVGISVIVQKMIQSEVSGIMFSIDPVTNLKDRIVIDAVWGLGEMIVQGAYIPDHYVVQKETFAILSKEANTQEKLLTKRNNKTEERDLPKKLWDKIKLTDIDIVSLAKIGQKLQEHYYFPQDTEWAIEKGKIYIVQTRPITTIEKVNDKRSLASEAGKKLNDKLTQNTAPILKGIPASPGIGTGVVKILRSPKEIDKIEKGDVLVAPMTSPDYVPAMKKASAIVTNEGGMTSHAAIVSREMGTPCVVGTKTATKTLKDDQIVTVNGKTGEVFLGGIKNEELIVKKDEIKISQNLKTATKVYVNLAEPDLAKKVSEMNVDGVGLLRAEFIIAGIGIHPKEAIKRKTQDIFINKLVNNLTTFCDAFYPRQVVYRATDFKTNEYRSLEGGKNWEPQEPNPMLGFRGAFRYISDPEVFNLELTALKKVREKYNNLQIMIPFVRSPEELRRVRRLVNATGLFDDPTFKFWMMVEIPVNVILLEEFIKVGIDGISIGSNDLTMLLQGTDRDNSTVATAFNEMNPEVIWALKRIIKTCHKYGITSSICGQAASSYDEMIEILVKAGVSSISVNPDAINRVRKVIYDQENMV</sequence>
<evidence type="ECO:0000256" key="10">
    <source>
        <dbReference type="ARBA" id="ARBA00022777"/>
    </source>
</evidence>
<evidence type="ECO:0000256" key="3">
    <source>
        <dbReference type="ARBA" id="ARBA00004742"/>
    </source>
</evidence>
<feature type="domain" description="Pyruvate phosphate dikinase AMP/ATP-binding" evidence="17">
    <location>
        <begin position="19"/>
        <end position="329"/>
    </location>
</feature>
<accession>A0A0G0A1H4</accession>
<dbReference type="InterPro" id="IPR018274">
    <property type="entry name" value="PEP_util_AS"/>
</dbReference>
<evidence type="ECO:0000259" key="17">
    <source>
        <dbReference type="Pfam" id="PF01326"/>
    </source>
</evidence>
<dbReference type="Gene3D" id="3.50.30.10">
    <property type="entry name" value="Phosphohistidine domain"/>
    <property type="match status" value="1"/>
</dbReference>
<dbReference type="InterPro" id="IPR008279">
    <property type="entry name" value="PEP-util_enz_mobile_dom"/>
</dbReference>
<evidence type="ECO:0000256" key="7">
    <source>
        <dbReference type="ARBA" id="ARBA00022679"/>
    </source>
</evidence>
<keyword evidence="11 15" id="KW-0067">ATP-binding</keyword>
<feature type="domain" description="PEP-utilising enzyme mobile" evidence="16">
    <location>
        <begin position="375"/>
        <end position="446"/>
    </location>
</feature>
<keyword evidence="7 15" id="KW-0808">Transferase</keyword>
<evidence type="ECO:0000256" key="6">
    <source>
        <dbReference type="ARBA" id="ARBA00021623"/>
    </source>
</evidence>
<dbReference type="NCBIfam" id="TIGR01418">
    <property type="entry name" value="PEP_synth"/>
    <property type="match status" value="1"/>
</dbReference>
<dbReference type="GO" id="GO:0005524">
    <property type="term" value="F:ATP binding"/>
    <property type="evidence" value="ECO:0007669"/>
    <property type="project" value="UniProtKB-KW"/>
</dbReference>
<feature type="domain" description="PEP-utilising enzyme C-terminal" evidence="18">
    <location>
        <begin position="471"/>
        <end position="755"/>
    </location>
</feature>
<evidence type="ECO:0000256" key="14">
    <source>
        <dbReference type="ARBA" id="ARBA00047700"/>
    </source>
</evidence>
<name>A0A0G0A1H4_9BACT</name>
<dbReference type="GO" id="GO:0008986">
    <property type="term" value="F:pyruvate, water dikinase activity"/>
    <property type="evidence" value="ECO:0007669"/>
    <property type="project" value="UniProtKB-EC"/>
</dbReference>
<comment type="caution">
    <text evidence="19">The sequence shown here is derived from an EMBL/GenBank/DDBJ whole genome shotgun (WGS) entry which is preliminary data.</text>
</comment>
<evidence type="ECO:0000256" key="13">
    <source>
        <dbReference type="ARBA" id="ARBA00033470"/>
    </source>
</evidence>
<dbReference type="InterPro" id="IPR002192">
    <property type="entry name" value="PPDK_AMP/ATP-bd"/>
</dbReference>
<proteinExistence type="inferred from homology"/>
<comment type="similarity">
    <text evidence="4 15">Belongs to the PEP-utilizing enzyme family.</text>
</comment>
<keyword evidence="9 15" id="KW-0547">Nucleotide-binding</keyword>
<evidence type="ECO:0000256" key="5">
    <source>
        <dbReference type="ARBA" id="ARBA00011996"/>
    </source>
</evidence>
<dbReference type="EC" id="2.7.9.2" evidence="5 15"/>
<evidence type="ECO:0000256" key="12">
    <source>
        <dbReference type="ARBA" id="ARBA00022842"/>
    </source>
</evidence>
<dbReference type="NCBIfam" id="NF005057">
    <property type="entry name" value="PRK06464.1"/>
    <property type="match status" value="1"/>
</dbReference>
<comment type="function">
    <text evidence="2 15">Catalyzes the phosphorylation of pyruvate to phosphoenolpyruvate.</text>
</comment>
<keyword evidence="10 15" id="KW-0418">Kinase</keyword>
<dbReference type="InterPro" id="IPR036637">
    <property type="entry name" value="Phosphohistidine_dom_sf"/>
</dbReference>
<dbReference type="Gene3D" id="3.30.470.20">
    <property type="entry name" value="ATP-grasp fold, B domain"/>
    <property type="match status" value="1"/>
</dbReference>
<dbReference type="Pfam" id="PF02896">
    <property type="entry name" value="PEP-utilizers_C"/>
    <property type="match status" value="1"/>
</dbReference>
<dbReference type="STRING" id="1618566.UR35_C0004G0033"/>
<comment type="cofactor">
    <cofactor evidence="1 15">
        <name>Mg(2+)</name>
        <dbReference type="ChEBI" id="CHEBI:18420"/>
    </cofactor>
</comment>
<evidence type="ECO:0000313" key="19">
    <source>
        <dbReference type="EMBL" id="KKP45001.1"/>
    </source>
</evidence>
<comment type="catalytic activity">
    <reaction evidence="14 15">
        <text>pyruvate + ATP + H2O = phosphoenolpyruvate + AMP + phosphate + 2 H(+)</text>
        <dbReference type="Rhea" id="RHEA:11364"/>
        <dbReference type="ChEBI" id="CHEBI:15361"/>
        <dbReference type="ChEBI" id="CHEBI:15377"/>
        <dbReference type="ChEBI" id="CHEBI:15378"/>
        <dbReference type="ChEBI" id="CHEBI:30616"/>
        <dbReference type="ChEBI" id="CHEBI:43474"/>
        <dbReference type="ChEBI" id="CHEBI:58702"/>
        <dbReference type="ChEBI" id="CHEBI:456215"/>
        <dbReference type="EC" id="2.7.9.2"/>
    </reaction>
</comment>
<reference evidence="19 20" key="1">
    <citation type="journal article" date="2015" name="Nature">
        <title>rRNA introns, odd ribosomes, and small enigmatic genomes across a large radiation of phyla.</title>
        <authorList>
            <person name="Brown C.T."/>
            <person name="Hug L.A."/>
            <person name="Thomas B.C."/>
            <person name="Sharon I."/>
            <person name="Castelle C.J."/>
            <person name="Singh A."/>
            <person name="Wilkins M.J."/>
            <person name="Williams K.H."/>
            <person name="Banfield J.F."/>
        </authorList>
    </citation>
    <scope>NUCLEOTIDE SEQUENCE [LARGE SCALE GENOMIC DNA]</scope>
</reference>
<dbReference type="Pfam" id="PF01326">
    <property type="entry name" value="PPDK_N"/>
    <property type="match status" value="1"/>
</dbReference>
<evidence type="ECO:0000256" key="15">
    <source>
        <dbReference type="PIRNR" id="PIRNR000854"/>
    </source>
</evidence>
<dbReference type="PROSITE" id="PS00370">
    <property type="entry name" value="PEP_ENZYMES_PHOS_SITE"/>
    <property type="match status" value="1"/>
</dbReference>
<evidence type="ECO:0000256" key="2">
    <source>
        <dbReference type="ARBA" id="ARBA00002988"/>
    </source>
</evidence>
<evidence type="ECO:0000256" key="9">
    <source>
        <dbReference type="ARBA" id="ARBA00022741"/>
    </source>
</evidence>
<protein>
    <recommendedName>
        <fullName evidence="6 15">Phosphoenolpyruvate synthase</fullName>
        <shortName evidence="15">PEP synthase</shortName>
        <ecNumber evidence="5 15">2.7.9.2</ecNumber>
    </recommendedName>
    <alternativeName>
        <fullName evidence="13 15">Pyruvate, water dikinase</fullName>
    </alternativeName>
</protein>
<dbReference type="Pfam" id="PF00391">
    <property type="entry name" value="PEP-utilizers"/>
    <property type="match status" value="1"/>
</dbReference>